<dbReference type="OrthoDB" id="9810570at2"/>
<evidence type="ECO:0008006" key="4">
    <source>
        <dbReference type="Google" id="ProtNLM"/>
    </source>
</evidence>
<sequence>MPSVEQSSEFEPSEFEAGEFEASGFEASGFRSREFSDVVRDLTTSDASSVAKENDLRTRYGPYWARVLCDVASAQPKSIKKFPALAQSDSVCWATTRSIQQATSWQVAMMKAKWLGDRKVYDLCCGCGGDACAIATRGDVVAVDRDRLLVEFAQANLRRLAPSHSAIVQHGDVEKISLPSDVAVHIDPDRRTIENQSSTRTVSADHFQPSWSFVRRLMLAQPSTIVKVAPATQVQDDEVSQAMHRCWISLSGSVREQVLLAGESIEVAGLKRGSCSAISISADGASHRFEPRCQEVGGVKYASKPLVWLIDPDAAVRAAMLTEAFARQHELAVLGQFSGFLTSDASSLPSDVRAMAITGEVLWIGSADDRKLRRELRAHDWFPQTIKCRGVQQDPAQLVRRYRECGSHPVTLWIGKQGKRVYAAITDEVSAIRPSDDRLGS</sequence>
<organism evidence="2 3">
    <name type="scientific">Rubripirellula amarantea</name>
    <dbReference type="NCBI Taxonomy" id="2527999"/>
    <lineage>
        <taxon>Bacteria</taxon>
        <taxon>Pseudomonadati</taxon>
        <taxon>Planctomycetota</taxon>
        <taxon>Planctomycetia</taxon>
        <taxon>Pirellulales</taxon>
        <taxon>Pirellulaceae</taxon>
        <taxon>Rubripirellula</taxon>
    </lineage>
</organism>
<feature type="region of interest" description="Disordered" evidence="1">
    <location>
        <begin position="1"/>
        <end position="20"/>
    </location>
</feature>
<keyword evidence="3" id="KW-1185">Reference proteome</keyword>
<evidence type="ECO:0000256" key="1">
    <source>
        <dbReference type="SAM" id="MobiDB-lite"/>
    </source>
</evidence>
<dbReference type="EMBL" id="SJPI01000001">
    <property type="protein sequence ID" value="TWT54240.1"/>
    <property type="molecule type" value="Genomic_DNA"/>
</dbReference>
<reference evidence="2 3" key="1">
    <citation type="submission" date="2019-02" db="EMBL/GenBank/DDBJ databases">
        <title>Deep-cultivation of Planctomycetes and their phenomic and genomic characterization uncovers novel biology.</title>
        <authorList>
            <person name="Wiegand S."/>
            <person name="Jogler M."/>
            <person name="Boedeker C."/>
            <person name="Pinto D."/>
            <person name="Vollmers J."/>
            <person name="Rivas-Marin E."/>
            <person name="Kohn T."/>
            <person name="Peeters S.H."/>
            <person name="Heuer A."/>
            <person name="Rast P."/>
            <person name="Oberbeckmann S."/>
            <person name="Bunk B."/>
            <person name="Jeske O."/>
            <person name="Meyerdierks A."/>
            <person name="Storesund J.E."/>
            <person name="Kallscheuer N."/>
            <person name="Luecker S."/>
            <person name="Lage O.M."/>
            <person name="Pohl T."/>
            <person name="Merkel B.J."/>
            <person name="Hornburger P."/>
            <person name="Mueller R.-W."/>
            <person name="Bruemmer F."/>
            <person name="Labrenz M."/>
            <person name="Spormann A.M."/>
            <person name="Op Den Camp H."/>
            <person name="Overmann J."/>
            <person name="Amann R."/>
            <person name="Jetten M.S.M."/>
            <person name="Mascher T."/>
            <person name="Medema M.H."/>
            <person name="Devos D.P."/>
            <person name="Kaster A.-K."/>
            <person name="Ovreas L."/>
            <person name="Rohde M."/>
            <person name="Galperin M.Y."/>
            <person name="Jogler C."/>
        </authorList>
    </citation>
    <scope>NUCLEOTIDE SEQUENCE [LARGE SCALE GENOMIC DNA]</scope>
    <source>
        <strain evidence="2 3">Pla22</strain>
    </source>
</reference>
<dbReference type="AlphaFoldDB" id="A0A5C5WUK5"/>
<name>A0A5C5WUK5_9BACT</name>
<protein>
    <recommendedName>
        <fullName evidence="4">THUMP-like domain-containing protein</fullName>
    </recommendedName>
</protein>
<evidence type="ECO:0000313" key="2">
    <source>
        <dbReference type="EMBL" id="TWT54240.1"/>
    </source>
</evidence>
<dbReference type="CDD" id="cd02440">
    <property type="entry name" value="AdoMet_MTases"/>
    <property type="match status" value="1"/>
</dbReference>
<evidence type="ECO:0000313" key="3">
    <source>
        <dbReference type="Proteomes" id="UP000316598"/>
    </source>
</evidence>
<proteinExistence type="predicted"/>
<dbReference type="InterPro" id="IPR029063">
    <property type="entry name" value="SAM-dependent_MTases_sf"/>
</dbReference>
<dbReference type="RefSeq" id="WP_146514315.1">
    <property type="nucleotide sequence ID" value="NZ_SJPI01000001.1"/>
</dbReference>
<dbReference type="Gene3D" id="3.40.50.150">
    <property type="entry name" value="Vaccinia Virus protein VP39"/>
    <property type="match status" value="1"/>
</dbReference>
<comment type="caution">
    <text evidence="2">The sequence shown here is derived from an EMBL/GenBank/DDBJ whole genome shotgun (WGS) entry which is preliminary data.</text>
</comment>
<gene>
    <name evidence="2" type="ORF">Pla22_18810</name>
</gene>
<dbReference type="SUPFAM" id="SSF53335">
    <property type="entry name" value="S-adenosyl-L-methionine-dependent methyltransferases"/>
    <property type="match status" value="1"/>
</dbReference>
<accession>A0A5C5WUK5</accession>
<dbReference type="Proteomes" id="UP000316598">
    <property type="component" value="Unassembled WGS sequence"/>
</dbReference>